<dbReference type="InterPro" id="IPR016024">
    <property type="entry name" value="ARM-type_fold"/>
</dbReference>
<evidence type="ECO:0000256" key="1">
    <source>
        <dbReference type="SAM" id="MobiDB-lite"/>
    </source>
</evidence>
<dbReference type="InterPro" id="IPR039867">
    <property type="entry name" value="Furry/Tao3/Mor2"/>
</dbReference>
<feature type="domain" description="Cell morphogenesis central region" evidence="2">
    <location>
        <begin position="13"/>
        <end position="149"/>
    </location>
</feature>
<dbReference type="EMBL" id="OA887756">
    <property type="protein sequence ID" value="CAD7283618.1"/>
    <property type="molecule type" value="Genomic_DNA"/>
</dbReference>
<organism evidence="3">
    <name type="scientific">Notodromas monacha</name>
    <dbReference type="NCBI Taxonomy" id="399045"/>
    <lineage>
        <taxon>Eukaryota</taxon>
        <taxon>Metazoa</taxon>
        <taxon>Ecdysozoa</taxon>
        <taxon>Arthropoda</taxon>
        <taxon>Crustacea</taxon>
        <taxon>Oligostraca</taxon>
        <taxon>Ostracoda</taxon>
        <taxon>Podocopa</taxon>
        <taxon>Podocopida</taxon>
        <taxon>Cypridocopina</taxon>
        <taxon>Cypridoidea</taxon>
        <taxon>Cyprididae</taxon>
        <taxon>Notodromas</taxon>
    </lineage>
</organism>
<protein>
    <recommendedName>
        <fullName evidence="2">Cell morphogenesis central region domain-containing protein</fullName>
    </recommendedName>
</protein>
<keyword evidence="4" id="KW-1185">Reference proteome</keyword>
<dbReference type="Pfam" id="PF14228">
    <property type="entry name" value="MOR2-PAG1_mid"/>
    <property type="match status" value="1"/>
</dbReference>
<name>A0A7R9GJK6_9CRUS</name>
<dbReference type="PANTHER" id="PTHR12295">
    <property type="entry name" value="FURRY-RELATED"/>
    <property type="match status" value="1"/>
</dbReference>
<dbReference type="OrthoDB" id="28245at2759"/>
<gene>
    <name evidence="3" type="ORF">NMOB1V02_LOCUS11231</name>
</gene>
<dbReference type="AlphaFoldDB" id="A0A7R9GJK6"/>
<dbReference type="Proteomes" id="UP000678499">
    <property type="component" value="Unassembled WGS sequence"/>
</dbReference>
<dbReference type="InterPro" id="IPR029473">
    <property type="entry name" value="MOR2-PAG1_mid"/>
</dbReference>
<accession>A0A7R9GJK6</accession>
<dbReference type="PANTHER" id="PTHR12295:SF30">
    <property type="entry name" value="PROTEIN FURRY"/>
    <property type="match status" value="1"/>
</dbReference>
<reference evidence="3" key="1">
    <citation type="submission" date="2020-11" db="EMBL/GenBank/DDBJ databases">
        <authorList>
            <person name="Tran Van P."/>
        </authorList>
    </citation>
    <scope>NUCLEOTIDE SEQUENCE</scope>
</reference>
<evidence type="ECO:0000313" key="3">
    <source>
        <dbReference type="EMBL" id="CAD7283618.1"/>
    </source>
</evidence>
<evidence type="ECO:0000259" key="2">
    <source>
        <dbReference type="Pfam" id="PF14228"/>
    </source>
</evidence>
<proteinExistence type="predicted"/>
<sequence length="807" mass="90031">MKWLRLCIPSNNTIFIKAVSETLGRNEPHLTLEFLEECIQGFRASTIELKHLCLEYMTPWLPNLTRFCKHSDDTKRQRVAVILDKLITLTIEEEEMYPSIQAKIWGNIGAVSDLIDMVLDSFLKRSVTGGPSSMQAEIMADTAVALAAANTQLVSRKVISRLCRVLEKTCASPTAILEQHLMWDDIAILARYLLMLSFNNCLDVASHLPFLFHIVTFLVCTGSLSLRASIHGLVINTIHSLCTCTSPQFSEERKRVLRMSLDEYSLAKFYSLFGISKVKSPAVMAFRSSYRNAGIGERFGPDRSLGGSAPDREKISLQSLEIIADSLLEIMEASFAVLRGECTMGPRHTADSTWGHCCMKDIPESNWLQQWTALARSFALRYNPALQPRALIVFGCISKSASDTDVKQLLRILLKALESFSDITLIEAIVMCLTRLQPLLRRDSPIHRALFWVALSVLQLDEVSLYSAGLALLEMNQPLETLMMQTREPLEWYFKQLDHAMGMSFKANFHFALVGHLLKGFRHPNHCTVGRTARVLTMLLAIVARPHQRDKFEPLETLMMQTREPLEWYFKQLDHAMGMSFKANFHFALVGHLLKGFRHPNHCTVGRTARVLTMLLAIVARPHQRDKFEVTEESVAYLAALLPVSEEVRSRCRLRHPVEEQIYLVTANKRAAGMNGDDGAGGGVFERHSASHTCSVDTVKQCLLVGTKVDNFKSSRSASIPGSGVARRHNHRFAASWSHQQHATAKKDAGPCPSDKSGGGGGSGGMPRASSVCRLDVVQSQCANGCYHPLVIIPDILAFCPVLLSDK</sequence>
<dbReference type="GO" id="GO:0030427">
    <property type="term" value="C:site of polarized growth"/>
    <property type="evidence" value="ECO:0007669"/>
    <property type="project" value="TreeGrafter"/>
</dbReference>
<feature type="region of interest" description="Disordered" evidence="1">
    <location>
        <begin position="736"/>
        <end position="765"/>
    </location>
</feature>
<dbReference type="GO" id="GO:0000902">
    <property type="term" value="P:cell morphogenesis"/>
    <property type="evidence" value="ECO:0007669"/>
    <property type="project" value="InterPro"/>
</dbReference>
<dbReference type="GO" id="GO:0005938">
    <property type="term" value="C:cell cortex"/>
    <property type="evidence" value="ECO:0007669"/>
    <property type="project" value="TreeGrafter"/>
</dbReference>
<dbReference type="SUPFAM" id="SSF48371">
    <property type="entry name" value="ARM repeat"/>
    <property type="match status" value="1"/>
</dbReference>
<evidence type="ECO:0000313" key="4">
    <source>
        <dbReference type="Proteomes" id="UP000678499"/>
    </source>
</evidence>
<dbReference type="EMBL" id="CAJPEX010005719">
    <property type="protein sequence ID" value="CAG0923770.1"/>
    <property type="molecule type" value="Genomic_DNA"/>
</dbReference>